<evidence type="ECO:0000313" key="2">
    <source>
        <dbReference type="EMBL" id="MQL86254.1"/>
    </source>
</evidence>
<accession>A0A843UXA5</accession>
<evidence type="ECO:0000313" key="3">
    <source>
        <dbReference type="Proteomes" id="UP000652761"/>
    </source>
</evidence>
<dbReference type="Pfam" id="PF23321">
    <property type="entry name" value="R1_ABCA1"/>
    <property type="match status" value="1"/>
</dbReference>
<evidence type="ECO:0000259" key="1">
    <source>
        <dbReference type="Pfam" id="PF23321"/>
    </source>
</evidence>
<dbReference type="Proteomes" id="UP000652761">
    <property type="component" value="Unassembled WGS sequence"/>
</dbReference>
<proteinExistence type="predicted"/>
<dbReference type="EMBL" id="NMUH01000887">
    <property type="protein sequence ID" value="MQL86254.1"/>
    <property type="molecule type" value="Genomic_DNA"/>
</dbReference>
<reference evidence="2" key="1">
    <citation type="submission" date="2017-07" db="EMBL/GenBank/DDBJ databases">
        <title>Taro Niue Genome Assembly and Annotation.</title>
        <authorList>
            <person name="Atibalentja N."/>
            <person name="Keating K."/>
            <person name="Fields C.J."/>
        </authorList>
    </citation>
    <scope>NUCLEOTIDE SEQUENCE</scope>
    <source>
        <strain evidence="2">Niue_2</strain>
        <tissue evidence="2">Leaf</tissue>
    </source>
</reference>
<sequence>MSRPSDMLFLLPPDMGVANWVVKVLILYLCQLPYGPDSSLADIFGHIEHHRRELGIQEYSVSQSTLETIFNHFAASQ</sequence>
<keyword evidence="3" id="KW-1185">Reference proteome</keyword>
<dbReference type="AlphaFoldDB" id="A0A843UXA5"/>
<dbReference type="InterPro" id="IPR056264">
    <property type="entry name" value="R2_ABCA1-4-like"/>
</dbReference>
<feature type="domain" description="ABCA1-4-like C-terminal R2 regulatory" evidence="1">
    <location>
        <begin position="32"/>
        <end position="63"/>
    </location>
</feature>
<name>A0A843UXA5_COLES</name>
<organism evidence="2 3">
    <name type="scientific">Colocasia esculenta</name>
    <name type="common">Wild taro</name>
    <name type="synonym">Arum esculentum</name>
    <dbReference type="NCBI Taxonomy" id="4460"/>
    <lineage>
        <taxon>Eukaryota</taxon>
        <taxon>Viridiplantae</taxon>
        <taxon>Streptophyta</taxon>
        <taxon>Embryophyta</taxon>
        <taxon>Tracheophyta</taxon>
        <taxon>Spermatophyta</taxon>
        <taxon>Magnoliopsida</taxon>
        <taxon>Liliopsida</taxon>
        <taxon>Araceae</taxon>
        <taxon>Aroideae</taxon>
        <taxon>Colocasieae</taxon>
        <taxon>Colocasia</taxon>
    </lineage>
</organism>
<comment type="caution">
    <text evidence="2">The sequence shown here is derived from an EMBL/GenBank/DDBJ whole genome shotgun (WGS) entry which is preliminary data.</text>
</comment>
<gene>
    <name evidence="2" type="ORF">Taro_018784</name>
</gene>
<protein>
    <recommendedName>
        <fullName evidence="1">ABCA1-4-like C-terminal R2 regulatory domain-containing protein</fullName>
    </recommendedName>
</protein>
<dbReference type="OrthoDB" id="10255969at2759"/>